<dbReference type="RefSeq" id="WP_017041253.1">
    <property type="nucleotide sequence ID" value="NZ_AJYQ02000002.1"/>
</dbReference>
<proteinExistence type="predicted"/>
<gene>
    <name evidence="1" type="ORF">A1QO_02460</name>
</gene>
<reference evidence="1 2" key="1">
    <citation type="journal article" date="2012" name="Science">
        <title>Ecological populations of bacteria act as socially cohesive units of antibiotic production and resistance.</title>
        <authorList>
            <person name="Cordero O.X."/>
            <person name="Wildschutte H."/>
            <person name="Kirkup B."/>
            <person name="Proehl S."/>
            <person name="Ngo L."/>
            <person name="Hussain F."/>
            <person name="Le Roux F."/>
            <person name="Mincer T."/>
            <person name="Polz M.F."/>
        </authorList>
    </citation>
    <scope>NUCLEOTIDE SEQUENCE [LARGE SCALE GENOMIC DNA]</scope>
    <source>
        <strain evidence="1 2">ZF-129</strain>
    </source>
</reference>
<name>A0A1E5BK50_9VIBR</name>
<protein>
    <submittedName>
        <fullName evidence="1">Uncharacterized protein</fullName>
    </submittedName>
</protein>
<evidence type="ECO:0000313" key="2">
    <source>
        <dbReference type="Proteomes" id="UP000094741"/>
    </source>
</evidence>
<dbReference type="AlphaFoldDB" id="A0A1E5BK50"/>
<dbReference type="Proteomes" id="UP000094741">
    <property type="component" value="Unassembled WGS sequence"/>
</dbReference>
<organism evidence="1 2">
    <name type="scientific">Vibrio genomosp. F10 str. ZF-129</name>
    <dbReference type="NCBI Taxonomy" id="1187848"/>
    <lineage>
        <taxon>Bacteria</taxon>
        <taxon>Pseudomonadati</taxon>
        <taxon>Pseudomonadota</taxon>
        <taxon>Gammaproteobacteria</taxon>
        <taxon>Vibrionales</taxon>
        <taxon>Vibrionaceae</taxon>
        <taxon>Vibrio</taxon>
    </lineage>
</organism>
<accession>A0A1E5BK50</accession>
<sequence>MKLRKRAQDAYLYIMGETSVDASYPDRATAIDRLGDELKIEFAYFYQSNYTAIGAIMDRYRLLQKVQERVGKVDKFKKIEEFYIDRAQRLTVSHRSQQLKIVKKKWHNLFKGATPLCLTCISCDDQAMINDVMLIKQILEAIESISICLSPLLFMNLVSNGELSKEEHSSIRKPLIFKSMERVLNKSEGTIRMPTNLEAYGPFWSNSDRFDQAMNLLDNIVLKAAGNEIFSLEDAETNIKAINALSVTRNVIPIQSEALSTYWTTFTVYQAVMKKTNTNKTNAKIIMMKTRNC</sequence>
<dbReference type="EMBL" id="AJYQ02000002">
    <property type="protein sequence ID" value="OEE38259.1"/>
    <property type="molecule type" value="Genomic_DNA"/>
</dbReference>
<comment type="caution">
    <text evidence="1">The sequence shown here is derived from an EMBL/GenBank/DDBJ whole genome shotgun (WGS) entry which is preliminary data.</text>
</comment>
<evidence type="ECO:0000313" key="1">
    <source>
        <dbReference type="EMBL" id="OEE38259.1"/>
    </source>
</evidence>